<organism evidence="1 2">
    <name type="scientific">Aspergillus aculeatinus CBS 121060</name>
    <dbReference type="NCBI Taxonomy" id="1448322"/>
    <lineage>
        <taxon>Eukaryota</taxon>
        <taxon>Fungi</taxon>
        <taxon>Dikarya</taxon>
        <taxon>Ascomycota</taxon>
        <taxon>Pezizomycotina</taxon>
        <taxon>Eurotiomycetes</taxon>
        <taxon>Eurotiomycetidae</taxon>
        <taxon>Eurotiales</taxon>
        <taxon>Aspergillaceae</taxon>
        <taxon>Aspergillus</taxon>
        <taxon>Aspergillus subgen. Circumdati</taxon>
    </lineage>
</organism>
<protein>
    <submittedName>
        <fullName evidence="1">Uncharacterized protein</fullName>
    </submittedName>
</protein>
<dbReference type="Proteomes" id="UP000249661">
    <property type="component" value="Unassembled WGS sequence"/>
</dbReference>
<gene>
    <name evidence="1" type="ORF">BO66DRAFT_440269</name>
</gene>
<sequence>MARKIIGMLPKEEAVKPSSIPPVASGLPFFASKMVNLSVEPDVPICIHTDLLAAKAPKFHLSTIRDNRLAILARFVEWAYTGYYTAQYDNTKLNVGVGEILSVIDYATLHIDMIAFADKYEISELVALAQDYLSAVTEDFFENYPRPSKVSVFVKICAMAVAELGASHSACRNLARFTVRNLDVVRAADIFDSFLADHPEFAVAMVKYFEGPTAGYEADSCGLGSGRDLDSEDALSWHPDSFVVRRRASEGGQSRSVSDIDDPFRGWPVCAPSGSTGNDRKACEVPW</sequence>
<reference evidence="1" key="1">
    <citation type="submission" date="2018-02" db="EMBL/GenBank/DDBJ databases">
        <title>The genomes of Aspergillus section Nigri reveals drivers in fungal speciation.</title>
        <authorList>
            <consortium name="DOE Joint Genome Institute"/>
            <person name="Vesth T.C."/>
            <person name="Nybo J."/>
            <person name="Theobald S."/>
            <person name="Brandl J."/>
            <person name="Frisvad J.C."/>
            <person name="Nielsen K.F."/>
            <person name="Lyhne E.K."/>
            <person name="Kogle M.E."/>
            <person name="Kuo A."/>
            <person name="Riley R."/>
            <person name="Clum A."/>
            <person name="Nolan M."/>
            <person name="Lipzen A."/>
            <person name="Salamov A."/>
            <person name="Henrissat B."/>
            <person name="Wiebenga A."/>
            <person name="De vries R.P."/>
            <person name="Grigoriev I.V."/>
            <person name="Mortensen U.H."/>
            <person name="Andersen M.R."/>
            <person name="Baker S.E."/>
        </authorList>
    </citation>
    <scope>NUCLEOTIDE SEQUENCE</scope>
    <source>
        <strain evidence="1">CBS 121060</strain>
    </source>
</reference>
<evidence type="ECO:0000313" key="2">
    <source>
        <dbReference type="Proteomes" id="UP000249661"/>
    </source>
</evidence>
<keyword evidence="2" id="KW-1185">Reference proteome</keyword>
<dbReference type="EMBL" id="KZ824967">
    <property type="protein sequence ID" value="RAH68342.1"/>
    <property type="molecule type" value="Genomic_DNA"/>
</dbReference>
<name>A0ACD1H3J0_9EURO</name>
<evidence type="ECO:0000313" key="1">
    <source>
        <dbReference type="EMBL" id="RAH68342.1"/>
    </source>
</evidence>
<proteinExistence type="predicted"/>
<accession>A0ACD1H3J0</accession>